<reference evidence="2" key="1">
    <citation type="journal article" date="2021" name="Environ. Microbiol.">
        <title>Genomic characterization of three novel Desulfobacterota classes expand the metabolic and phylogenetic diversity of the phylum.</title>
        <authorList>
            <person name="Murphy C.L."/>
            <person name="Biggerstaff J."/>
            <person name="Eichhorn A."/>
            <person name="Ewing E."/>
            <person name="Shahan R."/>
            <person name="Soriano D."/>
            <person name="Stewart S."/>
            <person name="VanMol K."/>
            <person name="Walker R."/>
            <person name="Walters P."/>
            <person name="Elshahed M.S."/>
            <person name="Youssef N.H."/>
        </authorList>
    </citation>
    <scope>NUCLEOTIDE SEQUENCE</scope>
    <source>
        <strain evidence="2">Zod_Metabat.24</strain>
    </source>
</reference>
<dbReference type="AlphaFoldDB" id="A0A9D8KGR9"/>
<accession>A0A9D8KGR9</accession>
<feature type="transmembrane region" description="Helical" evidence="1">
    <location>
        <begin position="142"/>
        <end position="164"/>
    </location>
</feature>
<dbReference type="PANTHER" id="PTHR42867">
    <property type="entry name" value="MEMBRANE PROTEIN-RELATED"/>
    <property type="match status" value="1"/>
</dbReference>
<keyword evidence="1" id="KW-1133">Transmembrane helix</keyword>
<evidence type="ECO:0000256" key="1">
    <source>
        <dbReference type="SAM" id="Phobius"/>
    </source>
</evidence>
<keyword evidence="1" id="KW-0472">Membrane</keyword>
<keyword evidence="1" id="KW-0812">Transmembrane</keyword>
<protein>
    <submittedName>
        <fullName evidence="2">DUF1385 domain-containing protein</fullName>
    </submittedName>
</protein>
<comment type="caution">
    <text evidence="2">The sequence shown here is derived from an EMBL/GenBank/DDBJ whole genome shotgun (WGS) entry which is preliminary data.</text>
</comment>
<evidence type="ECO:0000313" key="3">
    <source>
        <dbReference type="Proteomes" id="UP000809273"/>
    </source>
</evidence>
<dbReference type="InterPro" id="IPR010787">
    <property type="entry name" value="DUF1385"/>
</dbReference>
<feature type="transmembrane region" description="Helical" evidence="1">
    <location>
        <begin position="240"/>
        <end position="259"/>
    </location>
</feature>
<dbReference type="Pfam" id="PF07136">
    <property type="entry name" value="DUF1385"/>
    <property type="match status" value="1"/>
</dbReference>
<sequence>MQKVRVGGQAVIEGVMMRSQNAMTVAVRKPDGSIKVKEEFVSSLTERFPILKRPFFRGVVILIESMVYGIGALTFSANEAVEEEEKTSKNGGGGELSPWMTAVTIAVSFAFAILLFVVVPHFATLYIGEILPINMGIETFTFHFIDGILKVSVFLIYIVSISLMPDIKRVFMYHGAEHKSIFTYEAGEELSVDNARKYSTFHPRCGTSFIIIVLLISIVIFAVTFPFLPLFPDMNKILKNLIYILIKIPLLVPIAGISYEVIRLAGEKRDNVFLKAISLPGVWIQKITTREPTDDQVEVALAALTKAVDMELSTGTNTPRGE</sequence>
<name>A0A9D8KGR9_9DELT</name>
<feature type="transmembrane region" description="Helical" evidence="1">
    <location>
        <begin position="206"/>
        <end position="228"/>
    </location>
</feature>
<feature type="transmembrane region" description="Helical" evidence="1">
    <location>
        <begin position="96"/>
        <end position="122"/>
    </location>
</feature>
<evidence type="ECO:0000313" key="2">
    <source>
        <dbReference type="EMBL" id="MBN1573883.1"/>
    </source>
</evidence>
<dbReference type="PANTHER" id="PTHR42867:SF1">
    <property type="entry name" value="MEMBRANE PROTEIN-RELATED"/>
    <property type="match status" value="1"/>
</dbReference>
<gene>
    <name evidence="2" type="ORF">JW984_11860</name>
</gene>
<reference evidence="2" key="2">
    <citation type="submission" date="2021-01" db="EMBL/GenBank/DDBJ databases">
        <authorList>
            <person name="Hahn C.R."/>
            <person name="Youssef N.H."/>
            <person name="Elshahed M."/>
        </authorList>
    </citation>
    <scope>NUCLEOTIDE SEQUENCE</scope>
    <source>
        <strain evidence="2">Zod_Metabat.24</strain>
    </source>
</reference>
<dbReference type="Proteomes" id="UP000809273">
    <property type="component" value="Unassembled WGS sequence"/>
</dbReference>
<proteinExistence type="predicted"/>
<organism evidence="2 3">
    <name type="scientific">Candidatus Zymogenus saltonus</name>
    <dbReference type="NCBI Taxonomy" id="2844893"/>
    <lineage>
        <taxon>Bacteria</taxon>
        <taxon>Deltaproteobacteria</taxon>
        <taxon>Candidatus Zymogenia</taxon>
        <taxon>Candidatus Zymogeniales</taxon>
        <taxon>Candidatus Zymogenaceae</taxon>
        <taxon>Candidatus Zymogenus</taxon>
    </lineage>
</organism>
<dbReference type="EMBL" id="JAFGIX010000057">
    <property type="protein sequence ID" value="MBN1573883.1"/>
    <property type="molecule type" value="Genomic_DNA"/>
</dbReference>